<dbReference type="EMBL" id="BJZO01000039">
    <property type="protein sequence ID" value="GEO81516.1"/>
    <property type="molecule type" value="Genomic_DNA"/>
</dbReference>
<comment type="similarity">
    <text evidence="1">Belongs to the glycosyltransferase 2 family.</text>
</comment>
<dbReference type="AlphaFoldDB" id="A0A512H7T3"/>
<keyword evidence="3" id="KW-0808">Transferase</keyword>
<evidence type="ECO:0000313" key="5">
    <source>
        <dbReference type="EMBL" id="GEO81516.1"/>
    </source>
</evidence>
<evidence type="ECO:0000259" key="4">
    <source>
        <dbReference type="Pfam" id="PF00535"/>
    </source>
</evidence>
<name>A0A512H7T3_9PROT</name>
<keyword evidence="2" id="KW-0328">Glycosyltransferase</keyword>
<evidence type="ECO:0000313" key="6">
    <source>
        <dbReference type="Proteomes" id="UP000321567"/>
    </source>
</evidence>
<dbReference type="RefSeq" id="WP_147163550.1">
    <property type="nucleotide sequence ID" value="NZ_BJZO01000039.1"/>
</dbReference>
<organism evidence="5 6">
    <name type="scientific">Pararhodospirillum oryzae</name>
    <dbReference type="NCBI Taxonomy" id="478448"/>
    <lineage>
        <taxon>Bacteria</taxon>
        <taxon>Pseudomonadati</taxon>
        <taxon>Pseudomonadota</taxon>
        <taxon>Alphaproteobacteria</taxon>
        <taxon>Rhodospirillales</taxon>
        <taxon>Rhodospirillaceae</taxon>
        <taxon>Pararhodospirillum</taxon>
    </lineage>
</organism>
<comment type="caution">
    <text evidence="5">The sequence shown here is derived from an EMBL/GenBank/DDBJ whole genome shotgun (WGS) entry which is preliminary data.</text>
</comment>
<dbReference type="Proteomes" id="UP000321567">
    <property type="component" value="Unassembled WGS sequence"/>
</dbReference>
<dbReference type="InterPro" id="IPR029044">
    <property type="entry name" value="Nucleotide-diphossugar_trans"/>
</dbReference>
<proteinExistence type="inferred from homology"/>
<reference evidence="5 6" key="1">
    <citation type="submission" date="2019-07" db="EMBL/GenBank/DDBJ databases">
        <title>Whole genome shotgun sequence of Rhodospirillum oryzae NBRC 107573.</title>
        <authorList>
            <person name="Hosoyama A."/>
            <person name="Uohara A."/>
            <person name="Ohji S."/>
            <person name="Ichikawa N."/>
        </authorList>
    </citation>
    <scope>NUCLEOTIDE SEQUENCE [LARGE SCALE GENOMIC DNA]</scope>
    <source>
        <strain evidence="5 6">NBRC 107573</strain>
    </source>
</reference>
<dbReference type="Gene3D" id="3.90.550.10">
    <property type="entry name" value="Spore Coat Polysaccharide Biosynthesis Protein SpsA, Chain A"/>
    <property type="match status" value="1"/>
</dbReference>
<dbReference type="SUPFAM" id="SSF53448">
    <property type="entry name" value="Nucleotide-diphospho-sugar transferases"/>
    <property type="match status" value="1"/>
</dbReference>
<evidence type="ECO:0000256" key="1">
    <source>
        <dbReference type="ARBA" id="ARBA00006739"/>
    </source>
</evidence>
<dbReference type="GO" id="GO:0016757">
    <property type="term" value="F:glycosyltransferase activity"/>
    <property type="evidence" value="ECO:0007669"/>
    <property type="project" value="UniProtKB-KW"/>
</dbReference>
<dbReference type="PANTHER" id="PTHR43179">
    <property type="entry name" value="RHAMNOSYLTRANSFERASE WBBL"/>
    <property type="match status" value="1"/>
</dbReference>
<dbReference type="InterPro" id="IPR001173">
    <property type="entry name" value="Glyco_trans_2-like"/>
</dbReference>
<gene>
    <name evidence="5" type="ORF">ROR02_16470</name>
</gene>
<protein>
    <recommendedName>
        <fullName evidence="4">Glycosyltransferase 2-like domain-containing protein</fullName>
    </recommendedName>
</protein>
<dbReference type="PANTHER" id="PTHR43179:SF12">
    <property type="entry name" value="GALACTOFURANOSYLTRANSFERASE GLFT2"/>
    <property type="match status" value="1"/>
</dbReference>
<dbReference type="OrthoDB" id="115878at2"/>
<evidence type="ECO:0000256" key="2">
    <source>
        <dbReference type="ARBA" id="ARBA00022676"/>
    </source>
</evidence>
<accession>A0A512H7T3</accession>
<keyword evidence="6" id="KW-1185">Reference proteome</keyword>
<evidence type="ECO:0000256" key="3">
    <source>
        <dbReference type="ARBA" id="ARBA00022679"/>
    </source>
</evidence>
<feature type="domain" description="Glycosyltransferase 2-like" evidence="4">
    <location>
        <begin position="28"/>
        <end position="167"/>
    </location>
</feature>
<sequence length="274" mass="30970">MSRPRTLISLLVWDSPRYTGNLLSNLEWAPPGRNCHLHIIDQGSDAPTRDLLRAWVPAQKRVTAELLPENIGYGAGHNRSYARGKTIFPNGFDYFITINSDVLFGQPEWADVLVDAMEATPHAALGGPFAYTETPLGGGRRLLMPATVDQGKRGEFAFITGAVAIIRATAVTELGLFDEIYTPAYFEDQDMVQRYTHFGWGQVYIDLPVLHGYLGDAERVNQTKNNELQKRYGDFKDKNMKTYVSRWQYEKNKNSLAKENLKSRFNLLYFPSVG</sequence>
<dbReference type="Pfam" id="PF00535">
    <property type="entry name" value="Glycos_transf_2"/>
    <property type="match status" value="1"/>
</dbReference>